<dbReference type="Pfam" id="PF03629">
    <property type="entry name" value="SASA"/>
    <property type="match status" value="1"/>
</dbReference>
<evidence type="ECO:0000256" key="2">
    <source>
        <dbReference type="SAM" id="SignalP"/>
    </source>
</evidence>
<dbReference type="PANTHER" id="PTHR22901:SF0">
    <property type="entry name" value="SIALATE O-ACETYLESTERASE"/>
    <property type="match status" value="1"/>
</dbReference>
<dbReference type="PANTHER" id="PTHR22901">
    <property type="entry name" value="SIALATE O-ACETYLESTERASE"/>
    <property type="match status" value="1"/>
</dbReference>
<keyword evidence="2" id="KW-0732">Signal</keyword>
<dbReference type="GO" id="GO:0001681">
    <property type="term" value="F:sialate O-acetylesterase activity"/>
    <property type="evidence" value="ECO:0007669"/>
    <property type="project" value="InterPro"/>
</dbReference>
<keyword evidence="1" id="KW-0378">Hydrolase</keyword>
<evidence type="ECO:0000256" key="1">
    <source>
        <dbReference type="ARBA" id="ARBA00022801"/>
    </source>
</evidence>
<dbReference type="EMBL" id="BLXT01007816">
    <property type="protein sequence ID" value="GFO42735.1"/>
    <property type="molecule type" value="Genomic_DNA"/>
</dbReference>
<dbReference type="Gene3D" id="3.40.50.1110">
    <property type="entry name" value="SGNH hydrolase"/>
    <property type="match status" value="1"/>
</dbReference>
<evidence type="ECO:0000313" key="4">
    <source>
        <dbReference type="EMBL" id="GFO42735.1"/>
    </source>
</evidence>
<evidence type="ECO:0000313" key="5">
    <source>
        <dbReference type="Proteomes" id="UP000735302"/>
    </source>
</evidence>
<name>A0AAV4DFE5_9GAST</name>
<dbReference type="GO" id="GO:0005975">
    <property type="term" value="P:carbohydrate metabolic process"/>
    <property type="evidence" value="ECO:0007669"/>
    <property type="project" value="TreeGrafter"/>
</dbReference>
<accession>A0AAV4DFE5</accession>
<dbReference type="InterPro" id="IPR036514">
    <property type="entry name" value="SGNH_hydro_sf"/>
</dbReference>
<sequence length="560" mass="61836">MELFSHVFYRGAFIIVLLVLISEPRVVLSQDGIHLKLAELPGDLHILKDNVKTPPKETPVALAFAKHFQNGMVLQREPQRANIYGFSSNIGGKLVMTVKISDSQKKDYYETTVKQGHEPGVGVWMFTLNPAAAGTSISIRVEGVEGSLTLDDVIFGDVWVCSGQSNMVFTVGMMLRAKEELQEAHNYPNIRVFTALERVSNTPLDDLLGVKEPWSKPSNASLGGKKWSYFSAVCWLFGKNIHKALGIPIGLVDTNWNGTPIKAWSSPDALKKCNVTSNVNAPDANSVLWNAMVNPFLGMTIFGAIWYQGEQDTGPPNVNRYNCTFPAMIDDWREKFHKASNGETSIEFPFGFVQLSAYRPDPSISFGFPDIRWHQTADYGFVPNPRMSNVFMAVAMDLPGFTSKYRNIHPQDKTDVGYRLALSGLHYAYGKKEACQGPYPKAIIVAGDLVNITYINTQMLEIRDWSGFDVLCAPSTGAKSWHPTSVIQSFGTTVSLYASVCPAGQKIRGLRYAWRESPCAFKKCAVYGSESGLPAPPFISMFLPDANGVESFQLSGPTPI</sequence>
<keyword evidence="5" id="KW-1185">Reference proteome</keyword>
<proteinExistence type="predicted"/>
<feature type="domain" description="Sialate O-acetylesterase" evidence="3">
    <location>
        <begin position="157"/>
        <end position="339"/>
    </location>
</feature>
<dbReference type="Proteomes" id="UP000735302">
    <property type="component" value="Unassembled WGS sequence"/>
</dbReference>
<feature type="chain" id="PRO_5043506512" evidence="2">
    <location>
        <begin position="30"/>
        <end position="560"/>
    </location>
</feature>
<gene>
    <name evidence="4" type="ORF">PoB_006924000</name>
</gene>
<dbReference type="InterPro" id="IPR039329">
    <property type="entry name" value="SIAE"/>
</dbReference>
<protein>
    <submittedName>
        <fullName evidence="4">Sialate o-acetylesterase-like</fullName>
    </submittedName>
</protein>
<reference evidence="4 5" key="1">
    <citation type="journal article" date="2021" name="Elife">
        <title>Chloroplast acquisition without the gene transfer in kleptoplastic sea slugs, Plakobranchus ocellatus.</title>
        <authorList>
            <person name="Maeda T."/>
            <person name="Takahashi S."/>
            <person name="Yoshida T."/>
            <person name="Shimamura S."/>
            <person name="Takaki Y."/>
            <person name="Nagai Y."/>
            <person name="Toyoda A."/>
            <person name="Suzuki Y."/>
            <person name="Arimoto A."/>
            <person name="Ishii H."/>
            <person name="Satoh N."/>
            <person name="Nishiyama T."/>
            <person name="Hasebe M."/>
            <person name="Maruyama T."/>
            <person name="Minagawa J."/>
            <person name="Obokata J."/>
            <person name="Shigenobu S."/>
        </authorList>
    </citation>
    <scope>NUCLEOTIDE SEQUENCE [LARGE SCALE GENOMIC DNA]</scope>
</reference>
<dbReference type="SUPFAM" id="SSF52266">
    <property type="entry name" value="SGNH hydrolase"/>
    <property type="match status" value="1"/>
</dbReference>
<dbReference type="AlphaFoldDB" id="A0AAV4DFE5"/>
<organism evidence="4 5">
    <name type="scientific">Plakobranchus ocellatus</name>
    <dbReference type="NCBI Taxonomy" id="259542"/>
    <lineage>
        <taxon>Eukaryota</taxon>
        <taxon>Metazoa</taxon>
        <taxon>Spiralia</taxon>
        <taxon>Lophotrochozoa</taxon>
        <taxon>Mollusca</taxon>
        <taxon>Gastropoda</taxon>
        <taxon>Heterobranchia</taxon>
        <taxon>Euthyneura</taxon>
        <taxon>Panpulmonata</taxon>
        <taxon>Sacoglossa</taxon>
        <taxon>Placobranchoidea</taxon>
        <taxon>Plakobranchidae</taxon>
        <taxon>Plakobranchus</taxon>
    </lineage>
</organism>
<feature type="signal peptide" evidence="2">
    <location>
        <begin position="1"/>
        <end position="29"/>
    </location>
</feature>
<dbReference type="InterPro" id="IPR005181">
    <property type="entry name" value="SASA"/>
</dbReference>
<evidence type="ECO:0000259" key="3">
    <source>
        <dbReference type="Pfam" id="PF03629"/>
    </source>
</evidence>
<comment type="caution">
    <text evidence="4">The sequence shown here is derived from an EMBL/GenBank/DDBJ whole genome shotgun (WGS) entry which is preliminary data.</text>
</comment>